<dbReference type="Proteomes" id="UP001627154">
    <property type="component" value="Unassembled WGS sequence"/>
</dbReference>
<evidence type="ECO:0000313" key="3">
    <source>
        <dbReference type="EMBL" id="KAL3405268.1"/>
    </source>
</evidence>
<dbReference type="EMBL" id="JBJJXI010000021">
    <property type="protein sequence ID" value="KAL3405268.1"/>
    <property type="molecule type" value="Genomic_DNA"/>
</dbReference>
<feature type="region of interest" description="Disordered" evidence="2">
    <location>
        <begin position="62"/>
        <end position="106"/>
    </location>
</feature>
<keyword evidence="1" id="KW-0175">Coiled coil</keyword>
<keyword evidence="4" id="KW-1185">Reference proteome</keyword>
<reference evidence="3 4" key="1">
    <citation type="journal article" date="2024" name="bioRxiv">
        <title>A reference genome for Trichogramma kaykai: A tiny desert-dwelling parasitoid wasp with competing sex-ratio distorters.</title>
        <authorList>
            <person name="Culotta J."/>
            <person name="Lindsey A.R."/>
        </authorList>
    </citation>
    <scope>NUCLEOTIDE SEQUENCE [LARGE SCALE GENOMIC DNA]</scope>
    <source>
        <strain evidence="3 4">KSX58</strain>
    </source>
</reference>
<dbReference type="AlphaFoldDB" id="A0ABD2XKE6"/>
<feature type="region of interest" description="Disordered" evidence="2">
    <location>
        <begin position="180"/>
        <end position="216"/>
    </location>
</feature>
<feature type="coiled-coil region" evidence="1">
    <location>
        <begin position="106"/>
        <end position="179"/>
    </location>
</feature>
<sequence>MQAFMLAQFELLDINDEEVRISIEEGKVVLTTESGKRHEVDEVSPETLRVIEAFLLEAESIQGEDGDENSPQAQKPPVNLKSTADSTKEDDKGKEQLEKEVKDREELRMSKSYDDLEKRIKAIEQNLEIQGKMLDRELEYSTKVEGCSHNLCERMRALYESLSQQMLSLENKCEKLAEKVGTRNGSSESSEEVTENHNNTGVNKDLISQTVREEMN</sequence>
<feature type="compositionally biased region" description="Polar residues" evidence="2">
    <location>
        <begin position="196"/>
        <end position="210"/>
    </location>
</feature>
<comment type="caution">
    <text evidence="3">The sequence shown here is derived from an EMBL/GenBank/DDBJ whole genome shotgun (WGS) entry which is preliminary data.</text>
</comment>
<feature type="compositionally biased region" description="Basic and acidic residues" evidence="2">
    <location>
        <begin position="86"/>
        <end position="106"/>
    </location>
</feature>
<proteinExistence type="predicted"/>
<gene>
    <name evidence="3" type="ORF">TKK_002301</name>
</gene>
<protein>
    <submittedName>
        <fullName evidence="3">Uncharacterized protein</fullName>
    </submittedName>
</protein>
<evidence type="ECO:0000256" key="2">
    <source>
        <dbReference type="SAM" id="MobiDB-lite"/>
    </source>
</evidence>
<name>A0ABD2XKE6_9HYME</name>
<evidence type="ECO:0000256" key="1">
    <source>
        <dbReference type="SAM" id="Coils"/>
    </source>
</evidence>
<accession>A0ABD2XKE6</accession>
<evidence type="ECO:0000313" key="4">
    <source>
        <dbReference type="Proteomes" id="UP001627154"/>
    </source>
</evidence>
<organism evidence="3 4">
    <name type="scientific">Trichogramma kaykai</name>
    <dbReference type="NCBI Taxonomy" id="54128"/>
    <lineage>
        <taxon>Eukaryota</taxon>
        <taxon>Metazoa</taxon>
        <taxon>Ecdysozoa</taxon>
        <taxon>Arthropoda</taxon>
        <taxon>Hexapoda</taxon>
        <taxon>Insecta</taxon>
        <taxon>Pterygota</taxon>
        <taxon>Neoptera</taxon>
        <taxon>Endopterygota</taxon>
        <taxon>Hymenoptera</taxon>
        <taxon>Apocrita</taxon>
        <taxon>Proctotrupomorpha</taxon>
        <taxon>Chalcidoidea</taxon>
        <taxon>Trichogrammatidae</taxon>
        <taxon>Trichogramma</taxon>
    </lineage>
</organism>